<comment type="subunit">
    <text evidence="10">Part of the BCDX2 complex consisting of RAD51B, RAD51C, RAD51D and XRCC2; the complex has a ring-like structure arranged into a flat disc around a central channel. The BCDX2 subcomplex RAD51B:RAD51C interacts with RAD51. Interacts with SWSAP1; involved in homologous recombination repair. Interacts with HELQ.</text>
</comment>
<dbReference type="Gene3D" id="3.40.50.300">
    <property type="entry name" value="P-loop containing nucleotide triphosphate hydrolases"/>
    <property type="match status" value="1"/>
</dbReference>
<dbReference type="SUPFAM" id="SSF52540">
    <property type="entry name" value="P-loop containing nucleoside triphosphate hydrolases"/>
    <property type="match status" value="1"/>
</dbReference>
<evidence type="ECO:0000256" key="3">
    <source>
        <dbReference type="ARBA" id="ARBA00022763"/>
    </source>
</evidence>
<dbReference type="InterPro" id="IPR003593">
    <property type="entry name" value="AAA+_ATPase"/>
</dbReference>
<dbReference type="GO" id="GO:0000724">
    <property type="term" value="P:double-strand break repair via homologous recombination"/>
    <property type="evidence" value="ECO:0007669"/>
    <property type="project" value="InterPro"/>
</dbReference>
<dbReference type="GO" id="GO:0003697">
    <property type="term" value="F:single-stranded DNA binding"/>
    <property type="evidence" value="ECO:0007669"/>
    <property type="project" value="TreeGrafter"/>
</dbReference>
<comment type="function">
    <text evidence="9">Involved in the homologous recombination repair (HRR) pathway of double-stranded DNA breaks arising during DNA replication or induced by DNA-damaging agents. May promote the assembly of presynaptic RAD51 nucleoprotein filaments. Binds single-stranded DNA and double-stranded DNA and has DNA-dependent ATPase activity. Part of the RAD51 paralog protein complex BCDX2 which acts in the BRCA1-BRCA2-dependent HR pathway. Upon DNA damage, BCDX2 acts downstream of BRCA2 recruitment and upstream of RAD51 recruitment. BCDX2 binds predominantly to the intersection of the four duplex arms of the Holliday junction and to junction of replication forks. The BCDX2 complex was originally reported to bind single-stranded DNA, single-stranded gaps in duplex DNA and specifically to nicks in duplex DNA. The BCDX2 subcomplex RAD51B:RAD51C exhibits single-stranded DNA-dependent ATPase activity suggesting an involvement in early stages of the HR pathway.</text>
</comment>
<keyword evidence="8" id="KW-0539">Nucleus</keyword>
<dbReference type="InterPro" id="IPR030548">
    <property type="entry name" value="RAD51B"/>
</dbReference>
<evidence type="ECO:0000256" key="4">
    <source>
        <dbReference type="ARBA" id="ARBA00022840"/>
    </source>
</evidence>
<dbReference type="PROSITE" id="PS50162">
    <property type="entry name" value="RECA_2"/>
    <property type="match status" value="1"/>
</dbReference>
<accession>A0AA88XVM4</accession>
<dbReference type="PIRSF" id="PIRSF005856">
    <property type="entry name" value="Rad51"/>
    <property type="match status" value="1"/>
</dbReference>
<dbReference type="GO" id="GO:0000400">
    <property type="term" value="F:four-way junction DNA binding"/>
    <property type="evidence" value="ECO:0007669"/>
    <property type="project" value="TreeGrafter"/>
</dbReference>
<dbReference type="PANTHER" id="PTHR46456:SF1">
    <property type="entry name" value="DNA REPAIR PROTEIN RAD51 HOMOLOG 2"/>
    <property type="match status" value="1"/>
</dbReference>
<gene>
    <name evidence="16" type="ORF">FSP39_013652</name>
</gene>
<keyword evidence="5" id="KW-0238">DNA-binding</keyword>
<evidence type="ECO:0000313" key="17">
    <source>
        <dbReference type="Proteomes" id="UP001186944"/>
    </source>
</evidence>
<evidence type="ECO:0000256" key="7">
    <source>
        <dbReference type="ARBA" id="ARBA00023204"/>
    </source>
</evidence>
<keyword evidence="14" id="KW-0175">Coiled coil</keyword>
<reference evidence="16" key="1">
    <citation type="submission" date="2019-08" db="EMBL/GenBank/DDBJ databases">
        <title>The improved chromosome-level genome for the pearl oyster Pinctada fucata martensii using PacBio sequencing and Hi-C.</title>
        <authorList>
            <person name="Zheng Z."/>
        </authorList>
    </citation>
    <scope>NUCLEOTIDE SEQUENCE</scope>
    <source>
        <strain evidence="16">ZZ-2019</strain>
        <tissue evidence="16">Adductor muscle</tissue>
    </source>
</reference>
<dbReference type="AlphaFoldDB" id="A0AA88XVM4"/>
<evidence type="ECO:0000313" key="16">
    <source>
        <dbReference type="EMBL" id="KAK3093286.1"/>
    </source>
</evidence>
<feature type="domain" description="RecA family profile 1" evidence="15">
    <location>
        <begin position="71"/>
        <end position="251"/>
    </location>
</feature>
<name>A0AA88XVM4_PINIB</name>
<evidence type="ECO:0000259" key="15">
    <source>
        <dbReference type="PROSITE" id="PS50162"/>
    </source>
</evidence>
<dbReference type="GO" id="GO:0005524">
    <property type="term" value="F:ATP binding"/>
    <property type="evidence" value="ECO:0007669"/>
    <property type="project" value="UniProtKB-KW"/>
</dbReference>
<keyword evidence="2" id="KW-0547">Nucleotide-binding</keyword>
<dbReference type="GO" id="GO:0003690">
    <property type="term" value="F:double-stranded DNA binding"/>
    <property type="evidence" value="ECO:0007669"/>
    <property type="project" value="TreeGrafter"/>
</dbReference>
<keyword evidence="3" id="KW-0227">DNA damage</keyword>
<dbReference type="GO" id="GO:0140664">
    <property type="term" value="F:ATP-dependent DNA damage sensor activity"/>
    <property type="evidence" value="ECO:0007669"/>
    <property type="project" value="InterPro"/>
</dbReference>
<dbReference type="InterPro" id="IPR027417">
    <property type="entry name" value="P-loop_NTPase"/>
</dbReference>
<evidence type="ECO:0000256" key="9">
    <source>
        <dbReference type="ARBA" id="ARBA00053115"/>
    </source>
</evidence>
<dbReference type="InterPro" id="IPR016467">
    <property type="entry name" value="DNA_recomb/repair_RecA-like"/>
</dbReference>
<dbReference type="Proteomes" id="UP001186944">
    <property type="component" value="Unassembled WGS sequence"/>
</dbReference>
<comment type="subcellular location">
    <subcellularLocation>
        <location evidence="1">Nucleus</location>
    </subcellularLocation>
</comment>
<evidence type="ECO:0000256" key="10">
    <source>
        <dbReference type="ARBA" id="ARBA00062240"/>
    </source>
</evidence>
<evidence type="ECO:0000256" key="1">
    <source>
        <dbReference type="ARBA" id="ARBA00004123"/>
    </source>
</evidence>
<dbReference type="PANTHER" id="PTHR46456">
    <property type="entry name" value="DNA REPAIR PROTEIN RAD51 HOMOLOG 2"/>
    <property type="match status" value="1"/>
</dbReference>
<dbReference type="CDD" id="cd19493">
    <property type="entry name" value="Rad51B"/>
    <property type="match status" value="1"/>
</dbReference>
<protein>
    <recommendedName>
        <fullName evidence="11">DNA repair protein RAD51 homolog 2</fullName>
    </recommendedName>
    <alternativeName>
        <fullName evidence="12">RAD51 homolog B</fullName>
    </alternativeName>
    <alternativeName>
        <fullName evidence="13">RAD51-like protein 1</fullName>
    </alternativeName>
</protein>
<dbReference type="InterPro" id="IPR020588">
    <property type="entry name" value="RecA_ATP-bd"/>
</dbReference>
<dbReference type="Pfam" id="PF08423">
    <property type="entry name" value="Rad51"/>
    <property type="match status" value="1"/>
</dbReference>
<dbReference type="FunFam" id="3.40.50.300:FF:000806">
    <property type="entry name" value="DNA repair protein RAD51 homolog 2"/>
    <property type="match status" value="1"/>
</dbReference>
<evidence type="ECO:0000256" key="6">
    <source>
        <dbReference type="ARBA" id="ARBA00023172"/>
    </source>
</evidence>
<sequence>MRLSSFFYIHNVNKLSSSMIKDVISKSELELLKYLGTGIYTVRDVVQKCCEACIPECITSFELLEKRKQRGGSFFPTSLKDLDQVLHGGLPFGTITEVAGPSGCGKTQFCVMLSVQATLPTTEGGMGGAVLYIDTESAFSPERLMEVAKEKHPHLFMSQESLVTVGQRVLVDVQQTCAGLIKRLENLEEEIISHKVKLIVVDSIASLVRKEYTNCGGNRLAERTNFLSRQAALLKNLAEVFNIPVVVTNQITTRIGHKKTIEFEEDNPPELTSDSGYVTAALGNTWSHNINTRLILQYLDGHVRQVMVAKSPVSPFTSFNYVIENKGIVQLEQTGGHYAGTDPGSQNIRVRSSLPISLAGT</sequence>
<evidence type="ECO:0000256" key="12">
    <source>
        <dbReference type="ARBA" id="ARBA00078129"/>
    </source>
</evidence>
<evidence type="ECO:0000256" key="5">
    <source>
        <dbReference type="ARBA" id="ARBA00023125"/>
    </source>
</evidence>
<proteinExistence type="predicted"/>
<organism evidence="16 17">
    <name type="scientific">Pinctada imbricata</name>
    <name type="common">Atlantic pearl-oyster</name>
    <name type="synonym">Pinctada martensii</name>
    <dbReference type="NCBI Taxonomy" id="66713"/>
    <lineage>
        <taxon>Eukaryota</taxon>
        <taxon>Metazoa</taxon>
        <taxon>Spiralia</taxon>
        <taxon>Lophotrochozoa</taxon>
        <taxon>Mollusca</taxon>
        <taxon>Bivalvia</taxon>
        <taxon>Autobranchia</taxon>
        <taxon>Pteriomorphia</taxon>
        <taxon>Pterioida</taxon>
        <taxon>Pterioidea</taxon>
        <taxon>Pteriidae</taxon>
        <taxon>Pinctada</taxon>
    </lineage>
</organism>
<keyword evidence="7" id="KW-0234">DNA repair</keyword>
<evidence type="ECO:0000256" key="13">
    <source>
        <dbReference type="ARBA" id="ARBA00079682"/>
    </source>
</evidence>
<dbReference type="EMBL" id="VSWD01000009">
    <property type="protein sequence ID" value="KAK3093286.1"/>
    <property type="molecule type" value="Genomic_DNA"/>
</dbReference>
<comment type="caution">
    <text evidence="16">The sequence shown here is derived from an EMBL/GenBank/DDBJ whole genome shotgun (WGS) entry which is preliminary data.</text>
</comment>
<keyword evidence="4" id="KW-0067">ATP-binding</keyword>
<keyword evidence="17" id="KW-1185">Reference proteome</keyword>
<dbReference type="SMART" id="SM00382">
    <property type="entry name" value="AAA"/>
    <property type="match status" value="1"/>
</dbReference>
<dbReference type="GO" id="GO:0033063">
    <property type="term" value="C:Rad51B-Rad51C-Rad51D-XRCC2 complex"/>
    <property type="evidence" value="ECO:0007669"/>
    <property type="project" value="InterPro"/>
</dbReference>
<keyword evidence="6" id="KW-0233">DNA recombination</keyword>
<evidence type="ECO:0000256" key="8">
    <source>
        <dbReference type="ARBA" id="ARBA00023242"/>
    </source>
</evidence>
<evidence type="ECO:0000256" key="2">
    <source>
        <dbReference type="ARBA" id="ARBA00022741"/>
    </source>
</evidence>
<dbReference type="InterPro" id="IPR013632">
    <property type="entry name" value="Rad51_C"/>
</dbReference>
<feature type="coiled-coil region" evidence="14">
    <location>
        <begin position="170"/>
        <end position="197"/>
    </location>
</feature>
<evidence type="ECO:0000256" key="11">
    <source>
        <dbReference type="ARBA" id="ARBA00073972"/>
    </source>
</evidence>
<dbReference type="GO" id="GO:0005657">
    <property type="term" value="C:replication fork"/>
    <property type="evidence" value="ECO:0007669"/>
    <property type="project" value="TreeGrafter"/>
</dbReference>
<evidence type="ECO:0000256" key="14">
    <source>
        <dbReference type="SAM" id="Coils"/>
    </source>
</evidence>